<dbReference type="InterPro" id="IPR000835">
    <property type="entry name" value="HTH_MarR-typ"/>
</dbReference>
<proteinExistence type="predicted"/>
<dbReference type="InterPro" id="IPR039422">
    <property type="entry name" value="MarR/SlyA-like"/>
</dbReference>
<dbReference type="SUPFAM" id="SSF46785">
    <property type="entry name" value="Winged helix' DNA-binding domain"/>
    <property type="match status" value="1"/>
</dbReference>
<dbReference type="InterPro" id="IPR036390">
    <property type="entry name" value="WH_DNA-bd_sf"/>
</dbReference>
<keyword evidence="1" id="KW-0238">DNA-binding</keyword>
<gene>
    <name evidence="3" type="ORF">ACFQ03_09430</name>
</gene>
<dbReference type="RefSeq" id="WP_379287698.1">
    <property type="nucleotide sequence ID" value="NZ_JBHTIU010000028.1"/>
</dbReference>
<dbReference type="PANTHER" id="PTHR33164:SF43">
    <property type="entry name" value="HTH-TYPE TRANSCRIPTIONAL REPRESSOR YETL"/>
    <property type="match status" value="1"/>
</dbReference>
<reference evidence="4" key="1">
    <citation type="journal article" date="2019" name="Int. J. Syst. Evol. Microbiol.">
        <title>The Global Catalogue of Microorganisms (GCM) 10K type strain sequencing project: providing services to taxonomists for standard genome sequencing and annotation.</title>
        <authorList>
            <consortium name="The Broad Institute Genomics Platform"/>
            <consortium name="The Broad Institute Genome Sequencing Center for Infectious Disease"/>
            <person name="Wu L."/>
            <person name="Ma J."/>
        </authorList>
    </citation>
    <scope>NUCLEOTIDE SEQUENCE [LARGE SCALE GENOMIC DNA]</scope>
    <source>
        <strain evidence="4">CCUG 57263</strain>
    </source>
</reference>
<dbReference type="PANTHER" id="PTHR33164">
    <property type="entry name" value="TRANSCRIPTIONAL REGULATOR, MARR FAMILY"/>
    <property type="match status" value="1"/>
</dbReference>
<dbReference type="PROSITE" id="PS50995">
    <property type="entry name" value="HTH_MARR_2"/>
    <property type="match status" value="1"/>
</dbReference>
<dbReference type="EMBL" id="JBHTIU010000028">
    <property type="protein sequence ID" value="MFD0869373.1"/>
    <property type="molecule type" value="Genomic_DNA"/>
</dbReference>
<dbReference type="InterPro" id="IPR036388">
    <property type="entry name" value="WH-like_DNA-bd_sf"/>
</dbReference>
<name>A0ABW3DAP8_9BACL</name>
<organism evidence="3 4">
    <name type="scientific">Paenibacillus residui</name>
    <dbReference type="NCBI Taxonomy" id="629724"/>
    <lineage>
        <taxon>Bacteria</taxon>
        <taxon>Bacillati</taxon>
        <taxon>Bacillota</taxon>
        <taxon>Bacilli</taxon>
        <taxon>Bacillales</taxon>
        <taxon>Paenibacillaceae</taxon>
        <taxon>Paenibacillus</taxon>
    </lineage>
</organism>
<keyword evidence="4" id="KW-1185">Reference proteome</keyword>
<evidence type="ECO:0000259" key="2">
    <source>
        <dbReference type="PROSITE" id="PS50995"/>
    </source>
</evidence>
<dbReference type="PRINTS" id="PR00598">
    <property type="entry name" value="HTHMARR"/>
</dbReference>
<comment type="caution">
    <text evidence="3">The sequence shown here is derived from an EMBL/GenBank/DDBJ whole genome shotgun (WGS) entry which is preliminary data.</text>
</comment>
<evidence type="ECO:0000256" key="1">
    <source>
        <dbReference type="ARBA" id="ARBA00023125"/>
    </source>
</evidence>
<accession>A0ABW3DAP8</accession>
<evidence type="ECO:0000313" key="4">
    <source>
        <dbReference type="Proteomes" id="UP001597120"/>
    </source>
</evidence>
<dbReference type="Proteomes" id="UP001597120">
    <property type="component" value="Unassembled WGS sequence"/>
</dbReference>
<feature type="domain" description="HTH marR-type" evidence="2">
    <location>
        <begin position="1"/>
        <end position="134"/>
    </location>
</feature>
<sequence>MEQLFELLFKAGLRPLSIFPDTSHLESQLTRSDCATLALLKYHGKLTMSELAEHLGAPLSTATSISKRLVRKGMVSREKSEFDQRMIVNRLTPAGESIAAEMMELMQEVYTRVQSALSPEELQRFIGLALKVAKSLQEGPQSAGASRASEIRTIEIE</sequence>
<dbReference type="Gene3D" id="1.10.10.10">
    <property type="entry name" value="Winged helix-like DNA-binding domain superfamily/Winged helix DNA-binding domain"/>
    <property type="match status" value="1"/>
</dbReference>
<protein>
    <submittedName>
        <fullName evidence="3">MarR family winged helix-turn-helix transcriptional regulator</fullName>
    </submittedName>
</protein>
<evidence type="ECO:0000313" key="3">
    <source>
        <dbReference type="EMBL" id="MFD0869373.1"/>
    </source>
</evidence>
<dbReference type="SMART" id="SM00347">
    <property type="entry name" value="HTH_MARR"/>
    <property type="match status" value="1"/>
</dbReference>
<dbReference type="Pfam" id="PF01047">
    <property type="entry name" value="MarR"/>
    <property type="match status" value="1"/>
</dbReference>